<accession>A0A9J5X6E2</accession>
<proteinExistence type="predicted"/>
<sequence>MWNLLMKRNHIKHGDQSTFEELVQQVEMSIQLMVMVNNLEFKTTRKSWPEMVKIMGAYKPRIYYQIVQWKLPEEDQLKCNIDGASKENPWEKSGGRVEQKGTKPIGEDDEARGFNDYRKGAYGRQGQKRKVRE</sequence>
<feature type="compositionally biased region" description="Basic and acidic residues" evidence="1">
    <location>
        <begin position="84"/>
        <end position="101"/>
    </location>
</feature>
<name>A0A9J5X6E2_SOLCO</name>
<evidence type="ECO:0000256" key="1">
    <source>
        <dbReference type="SAM" id="MobiDB-lite"/>
    </source>
</evidence>
<evidence type="ECO:0000313" key="2">
    <source>
        <dbReference type="EMBL" id="KAG5583739.1"/>
    </source>
</evidence>
<reference evidence="2 3" key="1">
    <citation type="submission" date="2020-09" db="EMBL/GenBank/DDBJ databases">
        <title>De no assembly of potato wild relative species, Solanum commersonii.</title>
        <authorList>
            <person name="Cho K."/>
        </authorList>
    </citation>
    <scope>NUCLEOTIDE SEQUENCE [LARGE SCALE GENOMIC DNA]</scope>
    <source>
        <strain evidence="2">LZ3.2</strain>
        <tissue evidence="2">Leaf</tissue>
    </source>
</reference>
<dbReference type="AlphaFoldDB" id="A0A9J5X6E2"/>
<protein>
    <submittedName>
        <fullName evidence="2">Uncharacterized protein</fullName>
    </submittedName>
</protein>
<evidence type="ECO:0000313" key="3">
    <source>
        <dbReference type="Proteomes" id="UP000824120"/>
    </source>
</evidence>
<comment type="caution">
    <text evidence="2">The sequence shown here is derived from an EMBL/GenBank/DDBJ whole genome shotgun (WGS) entry which is preliminary data.</text>
</comment>
<dbReference type="OrthoDB" id="10544140at2759"/>
<organism evidence="2 3">
    <name type="scientific">Solanum commersonii</name>
    <name type="common">Commerson's wild potato</name>
    <name type="synonym">Commerson's nightshade</name>
    <dbReference type="NCBI Taxonomy" id="4109"/>
    <lineage>
        <taxon>Eukaryota</taxon>
        <taxon>Viridiplantae</taxon>
        <taxon>Streptophyta</taxon>
        <taxon>Embryophyta</taxon>
        <taxon>Tracheophyta</taxon>
        <taxon>Spermatophyta</taxon>
        <taxon>Magnoliopsida</taxon>
        <taxon>eudicotyledons</taxon>
        <taxon>Gunneridae</taxon>
        <taxon>Pentapetalae</taxon>
        <taxon>asterids</taxon>
        <taxon>lamiids</taxon>
        <taxon>Solanales</taxon>
        <taxon>Solanaceae</taxon>
        <taxon>Solanoideae</taxon>
        <taxon>Solaneae</taxon>
        <taxon>Solanum</taxon>
    </lineage>
</organism>
<dbReference type="EMBL" id="JACXVP010000009">
    <property type="protein sequence ID" value="KAG5583739.1"/>
    <property type="molecule type" value="Genomic_DNA"/>
</dbReference>
<dbReference type="Proteomes" id="UP000824120">
    <property type="component" value="Chromosome 9"/>
</dbReference>
<gene>
    <name evidence="2" type="ORF">H5410_044173</name>
</gene>
<feature type="region of interest" description="Disordered" evidence="1">
    <location>
        <begin position="83"/>
        <end position="133"/>
    </location>
</feature>
<keyword evidence="3" id="KW-1185">Reference proteome</keyword>